<reference evidence="2 3" key="1">
    <citation type="submission" date="2016-04" db="EMBL/GenBank/DDBJ databases">
        <title>Complete genome sequence of Fictibacillus phosphorivorans G25-29, a strain toxic to nematodes.</title>
        <authorList>
            <person name="Zheng Z."/>
        </authorList>
    </citation>
    <scope>NUCLEOTIDE SEQUENCE [LARGE SCALE GENOMIC DNA]</scope>
    <source>
        <strain evidence="2 3">G25-29</strain>
    </source>
</reference>
<keyword evidence="1" id="KW-0472">Membrane</keyword>
<feature type="transmembrane region" description="Helical" evidence="1">
    <location>
        <begin position="106"/>
        <end position="126"/>
    </location>
</feature>
<feature type="transmembrane region" description="Helical" evidence="1">
    <location>
        <begin position="228"/>
        <end position="248"/>
    </location>
</feature>
<feature type="transmembrane region" description="Helical" evidence="1">
    <location>
        <begin position="62"/>
        <end position="86"/>
    </location>
</feature>
<keyword evidence="3" id="KW-1185">Reference proteome</keyword>
<feature type="transmembrane region" description="Helical" evidence="1">
    <location>
        <begin position="155"/>
        <end position="176"/>
    </location>
</feature>
<dbReference type="EMBL" id="CP015378">
    <property type="protein sequence ID" value="ANC78624.1"/>
    <property type="molecule type" value="Genomic_DNA"/>
</dbReference>
<name>A0A160IQF8_9BACL</name>
<dbReference type="STRING" id="1221500.ABE65_018210"/>
<organism evidence="2 3">
    <name type="scientific">Fictibacillus phosphorivorans</name>
    <dbReference type="NCBI Taxonomy" id="1221500"/>
    <lineage>
        <taxon>Bacteria</taxon>
        <taxon>Bacillati</taxon>
        <taxon>Bacillota</taxon>
        <taxon>Bacilli</taxon>
        <taxon>Bacillales</taxon>
        <taxon>Fictibacillaceae</taxon>
        <taxon>Fictibacillus</taxon>
    </lineage>
</organism>
<gene>
    <name evidence="2" type="ORF">ABE65_018210</name>
</gene>
<protein>
    <submittedName>
        <fullName evidence="2">Uncharacterized protein</fullName>
    </submittedName>
</protein>
<proteinExistence type="predicted"/>
<evidence type="ECO:0000313" key="2">
    <source>
        <dbReference type="EMBL" id="ANC78624.1"/>
    </source>
</evidence>
<dbReference type="Proteomes" id="UP000076623">
    <property type="component" value="Chromosome"/>
</dbReference>
<feature type="transmembrane region" description="Helical" evidence="1">
    <location>
        <begin position="354"/>
        <end position="372"/>
    </location>
</feature>
<feature type="transmembrane region" description="Helical" evidence="1">
    <location>
        <begin position="323"/>
        <end position="342"/>
    </location>
</feature>
<dbReference type="AlphaFoldDB" id="A0A160IQF8"/>
<feature type="transmembrane region" description="Helical" evidence="1">
    <location>
        <begin position="378"/>
        <end position="395"/>
    </location>
</feature>
<accession>A0A160IQF8</accession>
<keyword evidence="1" id="KW-0812">Transmembrane</keyword>
<dbReference type="KEGG" id="fpn:ABE65_018210"/>
<dbReference type="RefSeq" id="WP_066398086.1">
    <property type="nucleotide sequence ID" value="NZ_CP015378.1"/>
</dbReference>
<feature type="transmembrane region" description="Helical" evidence="1">
    <location>
        <begin position="31"/>
        <end position="50"/>
    </location>
</feature>
<evidence type="ECO:0000256" key="1">
    <source>
        <dbReference type="SAM" id="Phobius"/>
    </source>
</evidence>
<keyword evidence="1" id="KW-1133">Transmembrane helix</keyword>
<evidence type="ECO:0000313" key="3">
    <source>
        <dbReference type="Proteomes" id="UP000076623"/>
    </source>
</evidence>
<feature type="transmembrane region" description="Helical" evidence="1">
    <location>
        <begin position="188"/>
        <end position="221"/>
    </location>
</feature>
<sequence>MFFYSFAPWVLFLIFVYIAYKKDLLKSFSGAFYVTVTFMILPAGLFYAFGGERYYVPNEDSIKWFSIYMSILYVAMIAGLFVQYKVKQIFLERDFKLSEGFQNYTYIKWISVIVFSVCFIYVISFADKIPLIQLVLGKTLQNSFSRPDVAGGIPFFYTFTIVANTVIPFFLILMLSKKNFFKVNNRTLLIVFTLMAVIFTSVALNKNTLFLIIIFFILYVIKSRKRFVYLFSAGFVFVVYYFATKVFFNAGENPYSAFTFVESILKRIFVTQGAGLTTRIEFEDRPLPDDTSIKRYIFERMYGKEGGSAPTIFFGDNIMTESLLVTAVLIVAVTLFFFALAGMTDGLYQKSRKVEFLAFGYVVFYGGHLLGISEVQSFGLRTLLPIALIAALYLTDKLVDKTQLFNKN</sequence>